<evidence type="ECO:0000256" key="2">
    <source>
        <dbReference type="ARBA" id="ARBA00006796"/>
    </source>
</evidence>
<reference evidence="8" key="1">
    <citation type="submission" date="2019-12" db="EMBL/GenBank/DDBJ databases">
        <authorList>
            <person name="zhang j."/>
            <person name="sun C.M."/>
        </authorList>
    </citation>
    <scope>NUCLEOTIDE SEQUENCE</scope>
    <source>
        <strain evidence="8">NS-1</strain>
    </source>
</reference>
<comment type="similarity">
    <text evidence="2">Belongs to the ETF-QO/FixC family.</text>
</comment>
<evidence type="ECO:0000256" key="5">
    <source>
        <dbReference type="ARBA" id="ARBA00023002"/>
    </source>
</evidence>
<dbReference type="KEGG" id="ifn:GM661_00075"/>
<keyword evidence="5" id="KW-0560">Oxidoreductase</keyword>
<dbReference type="EMBL" id="CP046640">
    <property type="protein sequence ID" value="QTL96482.1"/>
    <property type="molecule type" value="Genomic_DNA"/>
</dbReference>
<dbReference type="PANTHER" id="PTHR43624:SF2">
    <property type="entry name" value="ELECTRON TRANSFER FLAVOPROTEIN-QUINONE OXIDOREDUCTASE YDIS-RELATED"/>
    <property type="match status" value="1"/>
</dbReference>
<name>A0A8A7KF30_9FIRM</name>
<dbReference type="RefSeq" id="WP_230868202.1">
    <property type="nucleotide sequence ID" value="NZ_CP046640.1"/>
</dbReference>
<dbReference type="InterPro" id="IPR039651">
    <property type="entry name" value="FixC-like"/>
</dbReference>
<dbReference type="PRINTS" id="PR00411">
    <property type="entry name" value="PNDRDTASEI"/>
</dbReference>
<evidence type="ECO:0000256" key="1">
    <source>
        <dbReference type="ARBA" id="ARBA00001974"/>
    </source>
</evidence>
<dbReference type="InterPro" id="IPR006076">
    <property type="entry name" value="FAD-dep_OxRdtase"/>
</dbReference>
<dbReference type="SUPFAM" id="SSF54373">
    <property type="entry name" value="FAD-linked reductases, C-terminal domain"/>
    <property type="match status" value="1"/>
</dbReference>
<dbReference type="AlphaFoldDB" id="A0A8A7KF30"/>
<dbReference type="InterPro" id="IPR036188">
    <property type="entry name" value="FAD/NAD-bd_sf"/>
</dbReference>
<proteinExistence type="inferred from homology"/>
<evidence type="ECO:0000256" key="4">
    <source>
        <dbReference type="ARBA" id="ARBA00022827"/>
    </source>
</evidence>
<feature type="domain" description="ETF-QO/FixC ubiquinone-binding" evidence="7">
    <location>
        <begin position="209"/>
        <end position="285"/>
    </location>
</feature>
<keyword evidence="4" id="KW-0274">FAD</keyword>
<dbReference type="Gene3D" id="3.50.50.60">
    <property type="entry name" value="FAD/NAD(P)-binding domain"/>
    <property type="match status" value="1"/>
</dbReference>
<keyword evidence="9" id="KW-1185">Reference proteome</keyword>
<evidence type="ECO:0000313" key="8">
    <source>
        <dbReference type="EMBL" id="QTL96482.1"/>
    </source>
</evidence>
<protein>
    <submittedName>
        <fullName evidence="8">FAD-dependent oxidoreductase</fullName>
    </submittedName>
</protein>
<dbReference type="PRINTS" id="PR00368">
    <property type="entry name" value="FADPNR"/>
</dbReference>
<dbReference type="SUPFAM" id="SSF51905">
    <property type="entry name" value="FAD/NAD(P)-binding domain"/>
    <property type="match status" value="1"/>
</dbReference>
<sequence>MGNDRYDVIIVGAGPAGSSAAYFCAKNNLSVALIERGDFPGSKNMFGGVIYSKPTSIIIPGFWEKAPLERAVTRYILWLMETDSVVEMGFTGFNFAKPPYNTFTVIRSRFDRWFAEQAVTAGSHLMTSTLVEALIYKKSGLNQKQVTGVILEDGSKIYADLIILAEGAMADLTHKAGMRQKITADMLTIYVKEILYLPKEIIEARFNLEKNEGAVIGMIGYPTAGAIGKGGIWINNDTISLTVGAYLNQLNKKGLNPYQLLQRLKKHPKVVSLIDGAKTIQYQSHIIPKGGYKSIPEFYNNGILITGDAGMLISGRHGTDIAMLSGKYAAETVIQAKTKGDFTKKILAGYELKLKNSFFMKNMKDNQKRGSYYKNHPDSDYLISQFINKAAYKYFREEMENQNKKIEEILTQLKTMQPISKSITDFYQGLWNWRVF</sequence>
<gene>
    <name evidence="8" type="ORF">GM661_00075</name>
</gene>
<dbReference type="Pfam" id="PF01266">
    <property type="entry name" value="DAO"/>
    <property type="match status" value="1"/>
</dbReference>
<organism evidence="8 9">
    <name type="scientific">Iocasia fonsfrigidae</name>
    <dbReference type="NCBI Taxonomy" id="2682810"/>
    <lineage>
        <taxon>Bacteria</taxon>
        <taxon>Bacillati</taxon>
        <taxon>Bacillota</taxon>
        <taxon>Clostridia</taxon>
        <taxon>Halanaerobiales</taxon>
        <taxon>Halanaerobiaceae</taxon>
        <taxon>Iocasia</taxon>
    </lineage>
</organism>
<evidence type="ECO:0000313" key="9">
    <source>
        <dbReference type="Proteomes" id="UP000665020"/>
    </source>
</evidence>
<dbReference type="GO" id="GO:0016491">
    <property type="term" value="F:oxidoreductase activity"/>
    <property type="evidence" value="ECO:0007669"/>
    <property type="project" value="UniProtKB-KW"/>
</dbReference>
<comment type="cofactor">
    <cofactor evidence="1">
        <name>FAD</name>
        <dbReference type="ChEBI" id="CHEBI:57692"/>
    </cofactor>
</comment>
<feature type="domain" description="FAD dependent oxidoreductase" evidence="6">
    <location>
        <begin position="7"/>
        <end position="50"/>
    </location>
</feature>
<accession>A0A8A7KF30</accession>
<evidence type="ECO:0000256" key="3">
    <source>
        <dbReference type="ARBA" id="ARBA00022630"/>
    </source>
</evidence>
<evidence type="ECO:0000259" key="7">
    <source>
        <dbReference type="Pfam" id="PF21162"/>
    </source>
</evidence>
<dbReference type="InterPro" id="IPR049398">
    <property type="entry name" value="ETF-QO/FixC_UQ-bd"/>
</dbReference>
<keyword evidence="3" id="KW-0285">Flavoprotein</keyword>
<evidence type="ECO:0000259" key="6">
    <source>
        <dbReference type="Pfam" id="PF01266"/>
    </source>
</evidence>
<dbReference type="PANTHER" id="PTHR43624">
    <property type="entry name" value="ELECTRON TRANSFER FLAVOPROTEIN-QUINONE OXIDOREDUCTASE YDIS-RELATED"/>
    <property type="match status" value="1"/>
</dbReference>
<dbReference type="Pfam" id="PF21162">
    <property type="entry name" value="ETFQO_UQ-bd"/>
    <property type="match status" value="1"/>
</dbReference>
<dbReference type="Proteomes" id="UP000665020">
    <property type="component" value="Chromosome"/>
</dbReference>